<feature type="compositionally biased region" description="Low complexity" evidence="12">
    <location>
        <begin position="705"/>
        <end position="753"/>
    </location>
</feature>
<feature type="region of interest" description="Disordered" evidence="12">
    <location>
        <begin position="984"/>
        <end position="1016"/>
    </location>
</feature>
<dbReference type="GO" id="GO:0005886">
    <property type="term" value="C:plasma membrane"/>
    <property type="evidence" value="ECO:0007669"/>
    <property type="project" value="TreeGrafter"/>
</dbReference>
<evidence type="ECO:0000256" key="3">
    <source>
        <dbReference type="ARBA" id="ARBA00022538"/>
    </source>
</evidence>
<dbReference type="CDD" id="cd00038">
    <property type="entry name" value="CAP_ED"/>
    <property type="match status" value="1"/>
</dbReference>
<evidence type="ECO:0000259" key="14">
    <source>
        <dbReference type="PROSITE" id="PS50042"/>
    </source>
</evidence>
<dbReference type="PRINTS" id="PR01463">
    <property type="entry name" value="EAGCHANLFMLY"/>
</dbReference>
<feature type="transmembrane region" description="Helical" evidence="13">
    <location>
        <begin position="317"/>
        <end position="335"/>
    </location>
</feature>
<dbReference type="GO" id="GO:0042391">
    <property type="term" value="P:regulation of membrane potential"/>
    <property type="evidence" value="ECO:0007669"/>
    <property type="project" value="TreeGrafter"/>
</dbReference>
<dbReference type="EMBL" id="JAEHOE010000133">
    <property type="protein sequence ID" value="KAG2485216.1"/>
    <property type="molecule type" value="Genomic_DNA"/>
</dbReference>
<feature type="region of interest" description="Disordered" evidence="12">
    <location>
        <begin position="1888"/>
        <end position="1928"/>
    </location>
</feature>
<dbReference type="PANTHER" id="PTHR10217">
    <property type="entry name" value="VOLTAGE AND LIGAND GATED POTASSIUM CHANNEL"/>
    <property type="match status" value="1"/>
</dbReference>
<feature type="compositionally biased region" description="Basic and acidic residues" evidence="12">
    <location>
        <begin position="641"/>
        <end position="651"/>
    </location>
</feature>
<feature type="region of interest" description="Disordered" evidence="12">
    <location>
        <begin position="1249"/>
        <end position="1268"/>
    </location>
</feature>
<reference evidence="15" key="1">
    <citation type="journal article" date="2020" name="bioRxiv">
        <title>Comparative genomics of Chlamydomonas.</title>
        <authorList>
            <person name="Craig R.J."/>
            <person name="Hasan A.R."/>
            <person name="Ness R.W."/>
            <person name="Keightley P.D."/>
        </authorList>
    </citation>
    <scope>NUCLEOTIDE SEQUENCE</scope>
    <source>
        <strain evidence="15">CCAP 11/70</strain>
    </source>
</reference>
<feature type="compositionally biased region" description="Low complexity" evidence="12">
    <location>
        <begin position="1249"/>
        <end position="1262"/>
    </location>
</feature>
<name>A0A836BQA7_9CHLO</name>
<feature type="compositionally biased region" description="Low complexity" evidence="12">
    <location>
        <begin position="1483"/>
        <end position="1498"/>
    </location>
</feature>
<dbReference type="InterPro" id="IPR003938">
    <property type="entry name" value="K_chnl_volt-dep_EAG/ELK/ERG"/>
</dbReference>
<feature type="compositionally biased region" description="Gly residues" evidence="12">
    <location>
        <begin position="1740"/>
        <end position="1754"/>
    </location>
</feature>
<feature type="transmembrane region" description="Helical" evidence="13">
    <location>
        <begin position="179"/>
        <end position="199"/>
    </location>
</feature>
<feature type="region of interest" description="Disordered" evidence="12">
    <location>
        <begin position="19"/>
        <end position="140"/>
    </location>
</feature>
<dbReference type="Proteomes" id="UP000612055">
    <property type="component" value="Unassembled WGS sequence"/>
</dbReference>
<dbReference type="SUPFAM" id="SSF51206">
    <property type="entry name" value="cAMP-binding domain-like"/>
    <property type="match status" value="1"/>
</dbReference>
<dbReference type="Pfam" id="PF00027">
    <property type="entry name" value="cNMP_binding"/>
    <property type="match status" value="1"/>
</dbReference>
<feature type="region of interest" description="Disordered" evidence="12">
    <location>
        <begin position="625"/>
        <end position="893"/>
    </location>
</feature>
<evidence type="ECO:0000256" key="10">
    <source>
        <dbReference type="ARBA" id="ARBA00023136"/>
    </source>
</evidence>
<dbReference type="InterPro" id="IPR018490">
    <property type="entry name" value="cNMP-bd_dom_sf"/>
</dbReference>
<keyword evidence="3" id="KW-0633">Potassium transport</keyword>
<feature type="region of interest" description="Disordered" evidence="12">
    <location>
        <begin position="1382"/>
        <end position="1419"/>
    </location>
</feature>
<keyword evidence="16" id="KW-1185">Reference proteome</keyword>
<feature type="region of interest" description="Disordered" evidence="12">
    <location>
        <begin position="1825"/>
        <end position="1846"/>
    </location>
</feature>
<dbReference type="InterPro" id="IPR005821">
    <property type="entry name" value="Ion_trans_dom"/>
</dbReference>
<dbReference type="SMART" id="SM00100">
    <property type="entry name" value="cNMP"/>
    <property type="match status" value="1"/>
</dbReference>
<feature type="compositionally biased region" description="Low complexity" evidence="12">
    <location>
        <begin position="847"/>
        <end position="861"/>
    </location>
</feature>
<keyword evidence="6" id="KW-0851">Voltage-gated channel</keyword>
<evidence type="ECO:0000256" key="2">
    <source>
        <dbReference type="ARBA" id="ARBA00022448"/>
    </source>
</evidence>
<sequence>MAASVAFLHQQEFDAQLDEYENEAKWQHDKEEEDELAARANSSENPKRLGSGSVAQAAHDRQAQLRRSRLKGTGLKAHGKDNKSAAIAHWLSSAPGPGAGPSAGGAPGRQPGPWSPVNTTAGGKGARLQSSPSMLRRSDSMIQKPSLWHRTVHADMRGIMDSILPIYNPDTLPKKSWDVFIMSLVVWTAVTVPLSVSYGMPHGTPWEAVDYTMTAMFAIDLILNFRTAFYNHQGELIRDSGAIARNYMKFWFWIDLVGTIPFDSIILWTGVISESADNEATLAALGFLKAPRMLRLGRLLRFLDSFKNAKMFRIAQLFMAMILISHWLACIWYMMYRFGGQHNAEDWAFDVATEDEQSETVYKYVVSYYYCFLLLVGDNIPAYNNYERTFYVVVLVAGTFFYSAIVGQMATLVATMNVAVNRHAQKLLMVQDALRYAGVPEGFAEKVQTYFEYLQARSHPGSEGMQFLQELPASLHASLCQFLHLRSLKKVPLFADCESGFLTALSLRMRMISLSPKEEIFRVGDVGKEMYIIKKGNVAVTSPNRQMWGLLCPGDIFGEVALLSTGKRTANCTALGFIDLAVLGGVDLQMVMRDYPVSAAMIHERAAERARTLQSKSKMWLEVSDDEEDLVLEEEEDEWSDVGRDEERGGDLDALGADDVSVSSSGLGSGGGSDAGGGAAKGRKGGGEGVANGDGRPAEGDESGPGRPRSRPASAASGRALPPWAAADAPPAQGLGAAAAAAASPLSVPRLSLDMLPNRSPPPAAAQPRPTPDGPDAMPGAGANSAPGLASGHPTLSHSHSTHSYAHSHAHSQSNSRQGTLPGFASRVSSVTSRGHSGAAPSESGDASPAHAHAHTHAASPGPGPIPVAYKRSASQRRGSTTYTPVAAGSPSLLGPDEAAATVAAVLKTLGSPAQTPTAGAGGASSRRRSMAFWLGSEESAALGPPPEVAAALAATAAGAPAEFTPSQDPDDLVWLAPRAASRTVPRMPSLARRPSTRFAADGPSSPPAAGAAAAAAAQPVARSSAAVRRGSQEGLLTAAARRGSQEGALTAAARRGSQEGLQAASAATAGLLAHPALTEPQSNGGGGGGGGGVAPGGPGIPADGVDNSVTLLHRFASSRLFESPASTARQMESPGPLSHRGAGGDLLSSLTGSVEPTPRPGTAPVGVSSRIMRPLGVAGNAAGGPNPAGGAAPAAAAHLNGHSAAAATAAATAAAAAAVAAAIAGDPSWPAHADAAVAASAALNATAAAGRGRGPGPVAEAIEPPSPTVCDAARKAAKRPSIFRRLTEPLSPSPAQVAPEPIPAALPGTNSPGAPPSPFATPFPELSSATSVALPAAASATLPATASAVLPAAASTSTSLLPDGAAILRLNTRRSTNFGALSPLPSGVHPHLTDGQHPAGPHPDASAPAAPVAPTRRPPRLSMAEAPLADDGNEVFGHGDEPEWISTRTPLGRARYRRGSVESIKEEELFALAPAGGGVSGSGPLSPGQRSPGPRSPIASAHGTIHSAFSSRGRVARRSSAESLYDRSSHATTQNGLVPPSPHGHGADGPGLTPGPPRSRATSGFGMLTTSPSHNPGSGTHSRRASAYGLGAVRSSRISATGLAPRAPPPPPPPPPPEGVFVPKAAWNQLLTAVSKLSTFETAMTELLDLVTLQDEALGRLETKAAKAAAMGGGAGNMMMGASTSVLGIVAPHLGGGGPSASGGSRSAGGAGGNASARAALIGGRGPGGGASSSMAGLDGPGGGPVNGSGAMGSNGQLRGDRIRRAAGQPNGELSGSGGMAGAAAAAIAADTSDGGEGPQPASARQRVQGAVRAMALTARLRNTLAGSRSQLPPLSDGGGEQPSVLGSEIERAFSSNSIPVTPASGSFAGGRGGSSAGQLSIAALTSGGGGTAEVRPARARRSSNLADRFNGVSDAGPPMVGSFKGASGAKVRRSSLLAVGSTPALKSALKGGTGGGGGQGPGLPRESTDVPPMPVPEWG</sequence>
<keyword evidence="8 13" id="KW-1133">Transmembrane helix</keyword>
<evidence type="ECO:0000256" key="5">
    <source>
        <dbReference type="ARBA" id="ARBA00022826"/>
    </source>
</evidence>
<keyword evidence="2" id="KW-0813">Transport</keyword>
<dbReference type="InterPro" id="IPR014710">
    <property type="entry name" value="RmlC-like_jellyroll"/>
</dbReference>
<feature type="domain" description="Cyclic nucleotide-binding" evidence="14">
    <location>
        <begin position="493"/>
        <end position="592"/>
    </location>
</feature>
<feature type="region of interest" description="Disordered" evidence="12">
    <location>
        <begin position="1946"/>
        <end position="1981"/>
    </location>
</feature>
<feature type="region of interest" description="Disordered" evidence="12">
    <location>
        <begin position="1720"/>
        <end position="1759"/>
    </location>
</feature>
<dbReference type="SUPFAM" id="SSF81324">
    <property type="entry name" value="Voltage-gated potassium channels"/>
    <property type="match status" value="1"/>
</dbReference>
<accession>A0A836BQA7</accession>
<feature type="compositionally biased region" description="Gly residues" evidence="12">
    <location>
        <begin position="1953"/>
        <end position="1963"/>
    </location>
</feature>
<feature type="region of interest" description="Disordered" evidence="12">
    <location>
        <begin position="1284"/>
        <end position="1323"/>
    </location>
</feature>
<keyword evidence="7" id="KW-0630">Potassium</keyword>
<evidence type="ECO:0000313" key="15">
    <source>
        <dbReference type="EMBL" id="KAG2485216.1"/>
    </source>
</evidence>
<feature type="compositionally biased region" description="Gly residues" evidence="12">
    <location>
        <begin position="97"/>
        <end position="107"/>
    </location>
</feature>
<gene>
    <name evidence="15" type="ORF">HYH03_016003</name>
</gene>
<feature type="compositionally biased region" description="Low complexity" evidence="12">
    <location>
        <begin position="1000"/>
        <end position="1016"/>
    </location>
</feature>
<dbReference type="OrthoDB" id="426293at2759"/>
<feature type="compositionally biased region" description="Low complexity" evidence="12">
    <location>
        <begin position="791"/>
        <end position="816"/>
    </location>
</feature>
<dbReference type="GO" id="GO:0034702">
    <property type="term" value="C:monoatomic ion channel complex"/>
    <property type="evidence" value="ECO:0007669"/>
    <property type="project" value="UniProtKB-KW"/>
</dbReference>
<evidence type="ECO:0000256" key="7">
    <source>
        <dbReference type="ARBA" id="ARBA00022958"/>
    </source>
</evidence>
<feature type="region of interest" description="Disordered" evidence="12">
    <location>
        <begin position="1077"/>
        <end position="1106"/>
    </location>
</feature>
<feature type="compositionally biased region" description="Polar residues" evidence="12">
    <location>
        <begin position="1569"/>
        <end position="1581"/>
    </location>
</feature>
<dbReference type="Gene3D" id="1.10.287.70">
    <property type="match status" value="1"/>
</dbReference>
<keyword evidence="9" id="KW-0406">Ion transport</keyword>
<feature type="transmembrane region" description="Helical" evidence="13">
    <location>
        <begin position="211"/>
        <end position="229"/>
    </location>
</feature>
<evidence type="ECO:0000256" key="6">
    <source>
        <dbReference type="ARBA" id="ARBA00022882"/>
    </source>
</evidence>
<evidence type="ECO:0000256" key="12">
    <source>
        <dbReference type="SAM" id="MobiDB-lite"/>
    </source>
</evidence>
<feature type="compositionally biased region" description="Low complexity" evidence="12">
    <location>
        <begin position="652"/>
        <end position="666"/>
    </location>
</feature>
<keyword evidence="5" id="KW-0631">Potassium channel</keyword>
<feature type="transmembrane region" description="Helical" evidence="13">
    <location>
        <begin position="250"/>
        <end position="268"/>
    </location>
</feature>
<keyword evidence="4 13" id="KW-0812">Transmembrane</keyword>
<keyword evidence="10 13" id="KW-0472">Membrane</keyword>
<evidence type="ECO:0000256" key="1">
    <source>
        <dbReference type="ARBA" id="ARBA00004141"/>
    </source>
</evidence>
<evidence type="ECO:0000256" key="8">
    <source>
        <dbReference type="ARBA" id="ARBA00022989"/>
    </source>
</evidence>
<feature type="transmembrane region" description="Helical" evidence="13">
    <location>
        <begin position="389"/>
        <end position="414"/>
    </location>
</feature>
<dbReference type="PANTHER" id="PTHR10217:SF435">
    <property type="entry name" value="POTASSIUM VOLTAGE-GATED CHANNEL PROTEIN EAG"/>
    <property type="match status" value="1"/>
</dbReference>
<keyword evidence="11" id="KW-0407">Ion channel</keyword>
<dbReference type="Gene3D" id="2.60.120.10">
    <property type="entry name" value="Jelly Rolls"/>
    <property type="match status" value="1"/>
</dbReference>
<feature type="compositionally biased region" description="Gly residues" evidence="12">
    <location>
        <begin position="1084"/>
        <end position="1100"/>
    </location>
</feature>
<feature type="compositionally biased region" description="Acidic residues" evidence="12">
    <location>
        <begin position="625"/>
        <end position="640"/>
    </location>
</feature>
<feature type="compositionally biased region" description="Low complexity" evidence="12">
    <location>
        <begin position="1399"/>
        <end position="1416"/>
    </location>
</feature>
<feature type="region of interest" description="Disordered" evidence="12">
    <location>
        <begin position="1124"/>
        <end position="1168"/>
    </location>
</feature>
<dbReference type="GO" id="GO:0005249">
    <property type="term" value="F:voltage-gated potassium channel activity"/>
    <property type="evidence" value="ECO:0007669"/>
    <property type="project" value="InterPro"/>
</dbReference>
<protein>
    <recommendedName>
        <fullName evidence="14">Cyclic nucleotide-binding domain-containing protein</fullName>
    </recommendedName>
</protein>
<dbReference type="InterPro" id="IPR000595">
    <property type="entry name" value="cNMP-bd_dom"/>
</dbReference>
<evidence type="ECO:0000256" key="4">
    <source>
        <dbReference type="ARBA" id="ARBA00022692"/>
    </source>
</evidence>
<evidence type="ECO:0000256" key="13">
    <source>
        <dbReference type="SAM" id="Phobius"/>
    </source>
</evidence>
<comment type="subcellular location">
    <subcellularLocation>
        <location evidence="1">Membrane</location>
        <topology evidence="1">Multi-pass membrane protein</topology>
    </subcellularLocation>
</comment>
<evidence type="ECO:0000256" key="11">
    <source>
        <dbReference type="ARBA" id="ARBA00023303"/>
    </source>
</evidence>
<feature type="region of interest" description="Disordered" evidence="12">
    <location>
        <begin position="1475"/>
        <end position="1585"/>
    </location>
</feature>
<evidence type="ECO:0000313" key="16">
    <source>
        <dbReference type="Proteomes" id="UP000612055"/>
    </source>
</evidence>
<dbReference type="Pfam" id="PF00520">
    <property type="entry name" value="Ion_trans"/>
    <property type="match status" value="1"/>
</dbReference>
<feature type="compositionally biased region" description="Gly residues" evidence="12">
    <location>
        <begin position="667"/>
        <end position="680"/>
    </location>
</feature>
<comment type="caution">
    <text evidence="15">The sequence shown here is derived from an EMBL/GenBank/DDBJ whole genome shotgun (WGS) entry which is preliminary data.</text>
</comment>
<feature type="compositionally biased region" description="Pro residues" evidence="12">
    <location>
        <begin position="759"/>
        <end position="773"/>
    </location>
</feature>
<organism evidence="15 16">
    <name type="scientific">Edaphochlamys debaryana</name>
    <dbReference type="NCBI Taxonomy" id="47281"/>
    <lineage>
        <taxon>Eukaryota</taxon>
        <taxon>Viridiplantae</taxon>
        <taxon>Chlorophyta</taxon>
        <taxon>core chlorophytes</taxon>
        <taxon>Chlorophyceae</taxon>
        <taxon>CS clade</taxon>
        <taxon>Chlamydomonadales</taxon>
        <taxon>Chlamydomonadales incertae sedis</taxon>
        <taxon>Edaphochlamys</taxon>
    </lineage>
</organism>
<evidence type="ECO:0000256" key="9">
    <source>
        <dbReference type="ARBA" id="ARBA00023065"/>
    </source>
</evidence>
<proteinExistence type="predicted"/>
<dbReference type="PROSITE" id="PS50042">
    <property type="entry name" value="CNMP_BINDING_3"/>
    <property type="match status" value="1"/>
</dbReference>
<dbReference type="InterPro" id="IPR050818">
    <property type="entry name" value="KCNH_animal-type"/>
</dbReference>